<dbReference type="Proteomes" id="UP001464891">
    <property type="component" value="Unassembled WGS sequence"/>
</dbReference>
<organism evidence="2 3">
    <name type="scientific">Trichocoleus desertorum GB2-A4</name>
    <dbReference type="NCBI Taxonomy" id="2933944"/>
    <lineage>
        <taxon>Bacteria</taxon>
        <taxon>Bacillati</taxon>
        <taxon>Cyanobacteriota</taxon>
        <taxon>Cyanophyceae</taxon>
        <taxon>Leptolyngbyales</taxon>
        <taxon>Trichocoleusaceae</taxon>
        <taxon>Trichocoleus</taxon>
    </lineage>
</organism>
<dbReference type="InterPro" id="IPR010982">
    <property type="entry name" value="Lambda_DNA-bd_dom_sf"/>
</dbReference>
<dbReference type="EMBL" id="JAMPKM010000014">
    <property type="protein sequence ID" value="MEP0819351.1"/>
    <property type="molecule type" value="Genomic_DNA"/>
</dbReference>
<feature type="domain" description="HTH cro/C1-type" evidence="1">
    <location>
        <begin position="260"/>
        <end position="302"/>
    </location>
</feature>
<comment type="caution">
    <text evidence="2">The sequence shown here is derived from an EMBL/GenBank/DDBJ whole genome shotgun (WGS) entry which is preliminary data.</text>
</comment>
<evidence type="ECO:0000313" key="3">
    <source>
        <dbReference type="Proteomes" id="UP001464891"/>
    </source>
</evidence>
<dbReference type="PROSITE" id="PS50943">
    <property type="entry name" value="HTH_CROC1"/>
    <property type="match status" value="1"/>
</dbReference>
<gene>
    <name evidence="2" type="ORF">NC998_19810</name>
</gene>
<protein>
    <submittedName>
        <fullName evidence="2">TniQ family protein</fullName>
    </submittedName>
</protein>
<name>A0ABV0JE84_9CYAN</name>
<evidence type="ECO:0000313" key="2">
    <source>
        <dbReference type="EMBL" id="MEP0819351.1"/>
    </source>
</evidence>
<sequence length="459" mass="52451">MKTNQLYHDLELPSHLCRSRLFCIEPVGIGTQLTESLISLTVRLAEAHCLPPGMLMEKEVAPIIARTHGGNLHKIYSHTAALNSTGVMALNLASALEKLSGQKNLHLLTLAPWSELMPSRKLLRRDRAWCPVCYENWYTTKNVIYEPLLWSLEVVKACPSHRCLLLESCPYCHQKNLPLAWNSRPGYCSKCQEWLGSLPSNLAENLKNFSEDESKALIWIADSVGDLLASTPYLTSPVTKDSFAQAFRAHINLVSNGNIAEFARQLQLPKNTVWLWCNGRNLPQLDTWVHICYRLNSSLIDFLTQRPEQDICLTPVKVLGPLHSKPRAEPRVIDTDHLEQQLEIILLNHECPPPPMEEVARRLEIHRETIFRLFPEMCRAISAKYDQFQKIRHHREIEQSRKEINQAVLKLYSEGLYPSEGQVAQLMSKPGYLRYKQVRAAIKEAKLEFNTQGRNLPNS</sequence>
<proteinExistence type="predicted"/>
<dbReference type="Pfam" id="PF06527">
    <property type="entry name" value="TniQ"/>
    <property type="match status" value="1"/>
</dbReference>
<dbReference type="InterPro" id="IPR001387">
    <property type="entry name" value="Cro/C1-type_HTH"/>
</dbReference>
<dbReference type="SUPFAM" id="SSF47413">
    <property type="entry name" value="lambda repressor-like DNA-binding domains"/>
    <property type="match status" value="1"/>
</dbReference>
<keyword evidence="3" id="KW-1185">Reference proteome</keyword>
<evidence type="ECO:0000259" key="1">
    <source>
        <dbReference type="PROSITE" id="PS50943"/>
    </source>
</evidence>
<reference evidence="2 3" key="1">
    <citation type="submission" date="2022-04" db="EMBL/GenBank/DDBJ databases">
        <title>Positive selection, recombination, and allopatry shape intraspecific diversity of widespread and dominant cyanobacteria.</title>
        <authorList>
            <person name="Wei J."/>
            <person name="Shu W."/>
            <person name="Hu C."/>
        </authorList>
    </citation>
    <scope>NUCLEOTIDE SEQUENCE [LARGE SCALE GENOMIC DNA]</scope>
    <source>
        <strain evidence="2 3">GB2-A4</strain>
    </source>
</reference>
<accession>A0ABV0JE84</accession>
<dbReference type="RefSeq" id="WP_190439976.1">
    <property type="nucleotide sequence ID" value="NZ_JAMPKM010000014.1"/>
</dbReference>
<dbReference type="InterPro" id="IPR009492">
    <property type="entry name" value="TniQ"/>
</dbReference>